<feature type="region of interest" description="Disordered" evidence="1">
    <location>
        <begin position="209"/>
        <end position="237"/>
    </location>
</feature>
<name>A0AAW0DKL7_9AGAR</name>
<protein>
    <submittedName>
        <fullName evidence="2">Uncharacterized protein</fullName>
    </submittedName>
</protein>
<evidence type="ECO:0000256" key="1">
    <source>
        <dbReference type="SAM" id="MobiDB-lite"/>
    </source>
</evidence>
<feature type="compositionally biased region" description="Polar residues" evidence="1">
    <location>
        <begin position="227"/>
        <end position="237"/>
    </location>
</feature>
<evidence type="ECO:0000313" key="2">
    <source>
        <dbReference type="EMBL" id="KAK7051404.1"/>
    </source>
</evidence>
<evidence type="ECO:0000313" key="3">
    <source>
        <dbReference type="Proteomes" id="UP001383192"/>
    </source>
</evidence>
<accession>A0AAW0DKL7</accession>
<sequence>MTRTREVVEGNSVRIAFTLSEIQNLGRETELNRFEVYYKLQPVQEWRRFIYAWLVQANHSFSLLGIQDDCRNYSFLNGFWLCLERKPVLKHPGGRFSRLKPASTTIYLIIRPVPSPSDETQTWSNWASGAKYFWSFDESDGTELPEEICDSLGLCSFTTSIVIDHTWWDRNGYDEIQMFYHSEGIESPSTHLATLLGYPIFQIADSDHTEKADSQADSNAVPLNIDPNPSQQGTSPFQTRVQWLRMRRLGFPYYMRTALPEEWDIDFCSMLGLTPCLNLYM</sequence>
<proteinExistence type="predicted"/>
<reference evidence="2 3" key="1">
    <citation type="submission" date="2024-01" db="EMBL/GenBank/DDBJ databases">
        <title>A draft genome for a cacao thread blight-causing isolate of Paramarasmius palmivorus.</title>
        <authorList>
            <person name="Baruah I.K."/>
            <person name="Bukari Y."/>
            <person name="Amoako-Attah I."/>
            <person name="Meinhardt L.W."/>
            <person name="Bailey B.A."/>
            <person name="Cohen S.P."/>
        </authorList>
    </citation>
    <scope>NUCLEOTIDE SEQUENCE [LARGE SCALE GENOMIC DNA]</scope>
    <source>
        <strain evidence="2 3">GH-12</strain>
    </source>
</reference>
<gene>
    <name evidence="2" type="ORF">VNI00_004904</name>
</gene>
<comment type="caution">
    <text evidence="2">The sequence shown here is derived from an EMBL/GenBank/DDBJ whole genome shotgun (WGS) entry which is preliminary data.</text>
</comment>
<dbReference type="AlphaFoldDB" id="A0AAW0DKL7"/>
<dbReference type="EMBL" id="JAYKXP010000013">
    <property type="protein sequence ID" value="KAK7051404.1"/>
    <property type="molecule type" value="Genomic_DNA"/>
</dbReference>
<keyword evidence="3" id="KW-1185">Reference proteome</keyword>
<dbReference type="Proteomes" id="UP001383192">
    <property type="component" value="Unassembled WGS sequence"/>
</dbReference>
<organism evidence="2 3">
    <name type="scientific">Paramarasmius palmivorus</name>
    <dbReference type="NCBI Taxonomy" id="297713"/>
    <lineage>
        <taxon>Eukaryota</taxon>
        <taxon>Fungi</taxon>
        <taxon>Dikarya</taxon>
        <taxon>Basidiomycota</taxon>
        <taxon>Agaricomycotina</taxon>
        <taxon>Agaricomycetes</taxon>
        <taxon>Agaricomycetidae</taxon>
        <taxon>Agaricales</taxon>
        <taxon>Marasmiineae</taxon>
        <taxon>Marasmiaceae</taxon>
        <taxon>Paramarasmius</taxon>
    </lineage>
</organism>